<dbReference type="Pfam" id="PF12680">
    <property type="entry name" value="SnoaL_2"/>
    <property type="match status" value="1"/>
</dbReference>
<protein>
    <submittedName>
        <fullName evidence="2">Uncharacterized conserved protein, DUF1684 family</fullName>
    </submittedName>
</protein>
<dbReference type="InterPro" id="IPR012467">
    <property type="entry name" value="DUF1684"/>
</dbReference>
<evidence type="ECO:0000313" key="3">
    <source>
        <dbReference type="Proteomes" id="UP000198582"/>
    </source>
</evidence>
<dbReference type="PANTHER" id="PTHR41913:SF1">
    <property type="entry name" value="DUF1684 DOMAIN-CONTAINING PROTEIN"/>
    <property type="match status" value="1"/>
</dbReference>
<dbReference type="OrthoDB" id="5493262at2"/>
<accession>A0A1H8RDV2</accession>
<dbReference type="InterPro" id="IPR037401">
    <property type="entry name" value="SnoaL-like"/>
</dbReference>
<feature type="domain" description="SnoaL-like" evidence="1">
    <location>
        <begin position="266"/>
        <end position="367"/>
    </location>
</feature>
<dbReference type="RefSeq" id="WP_091612327.1">
    <property type="nucleotide sequence ID" value="NZ_FOEF01000001.1"/>
</dbReference>
<reference evidence="2 3" key="1">
    <citation type="submission" date="2016-10" db="EMBL/GenBank/DDBJ databases">
        <authorList>
            <person name="de Groot N.N."/>
        </authorList>
    </citation>
    <scope>NUCLEOTIDE SEQUENCE [LARGE SCALE GENOMIC DNA]</scope>
    <source>
        <strain evidence="2 3">DSM 44993</strain>
    </source>
</reference>
<keyword evidence="3" id="KW-1185">Reference proteome</keyword>
<sequence length="377" mass="40849">MSDTLEYEAWRQTRWAEMAGPQGKASVVARGMVSGPELQTVPDVPGQWSTTEAGGLTVTATLADGVVVEGEPVDGTVEVRPGGQLEFHSGRTGSVGGGDGAYGLIVMDETAVARSGLSEILAYPYDPAWVLEGEYRAAPPGRTIEVDRLTVPRTQDALPAPVDLVVTIGGEEYLLAVLEDLPGRRLVIFTDGTSGNGTPDIGRWLLLPPAEPGRPVPVDFNRTTLSQHHFAPPVYTCPLSPPGNHLPMRVEAGERALAYQSTKDKARQYLRHLENRDFEAARSMCAGTATVWHNDGKGDETIDENINGMKAQIHTMESMRYDVVRQLSDGDEVLQQHVIHVATTDGMRGEVQAAVYFRFEDGLITRIEEYAAFVPAG</sequence>
<evidence type="ECO:0000313" key="2">
    <source>
        <dbReference type="EMBL" id="SEO64570.1"/>
    </source>
</evidence>
<name>A0A1H8RDV2_9PSEU</name>
<dbReference type="Gene3D" id="3.10.450.50">
    <property type="match status" value="1"/>
</dbReference>
<dbReference type="EMBL" id="FOEF01000001">
    <property type="protein sequence ID" value="SEO64570.1"/>
    <property type="molecule type" value="Genomic_DNA"/>
</dbReference>
<dbReference type="SUPFAM" id="SSF54427">
    <property type="entry name" value="NTF2-like"/>
    <property type="match status" value="1"/>
</dbReference>
<dbReference type="InterPro" id="IPR032710">
    <property type="entry name" value="NTF2-like_dom_sf"/>
</dbReference>
<dbReference type="AlphaFoldDB" id="A0A1H8RDV2"/>
<evidence type="ECO:0000259" key="1">
    <source>
        <dbReference type="Pfam" id="PF12680"/>
    </source>
</evidence>
<dbReference type="STRING" id="394193.SAMN04489732_101750"/>
<dbReference type="Proteomes" id="UP000198582">
    <property type="component" value="Unassembled WGS sequence"/>
</dbReference>
<dbReference type="Pfam" id="PF07920">
    <property type="entry name" value="DUF1684"/>
    <property type="match status" value="1"/>
</dbReference>
<gene>
    <name evidence="2" type="ORF">SAMN04489732_101750</name>
</gene>
<organism evidence="2 3">
    <name type="scientific">Amycolatopsis saalfeldensis</name>
    <dbReference type="NCBI Taxonomy" id="394193"/>
    <lineage>
        <taxon>Bacteria</taxon>
        <taxon>Bacillati</taxon>
        <taxon>Actinomycetota</taxon>
        <taxon>Actinomycetes</taxon>
        <taxon>Pseudonocardiales</taxon>
        <taxon>Pseudonocardiaceae</taxon>
        <taxon>Amycolatopsis</taxon>
    </lineage>
</organism>
<proteinExistence type="predicted"/>
<dbReference type="PANTHER" id="PTHR41913">
    <property type="entry name" value="DUF1684 DOMAIN-CONTAINING PROTEIN"/>
    <property type="match status" value="1"/>
</dbReference>